<name>A0A940YEM7_9BURK</name>
<keyword evidence="2" id="KW-0812">Transmembrane</keyword>
<feature type="region of interest" description="Disordered" evidence="1">
    <location>
        <begin position="62"/>
        <end position="92"/>
    </location>
</feature>
<comment type="caution">
    <text evidence="3">The sequence shown here is derived from an EMBL/GenBank/DDBJ whole genome shotgun (WGS) entry which is preliminary data.</text>
</comment>
<keyword evidence="4" id="KW-1185">Reference proteome</keyword>
<reference evidence="3 4" key="1">
    <citation type="submission" date="2021-04" db="EMBL/GenBank/DDBJ databases">
        <title>The genome sequence of Ideonella sp. 3Y2.</title>
        <authorList>
            <person name="Liu Y."/>
        </authorList>
    </citation>
    <scope>NUCLEOTIDE SEQUENCE [LARGE SCALE GENOMIC DNA]</scope>
    <source>
        <strain evidence="3 4">3Y2</strain>
    </source>
</reference>
<protein>
    <submittedName>
        <fullName evidence="3">Pilus assembly protein</fullName>
    </submittedName>
</protein>
<gene>
    <name evidence="3" type="ORF">KAK03_22035</name>
</gene>
<proteinExistence type="predicted"/>
<organism evidence="3 4">
    <name type="scientific">Ideonella alba</name>
    <dbReference type="NCBI Taxonomy" id="2824118"/>
    <lineage>
        <taxon>Bacteria</taxon>
        <taxon>Pseudomonadati</taxon>
        <taxon>Pseudomonadota</taxon>
        <taxon>Betaproteobacteria</taxon>
        <taxon>Burkholderiales</taxon>
        <taxon>Sphaerotilaceae</taxon>
        <taxon>Ideonella</taxon>
    </lineage>
</organism>
<dbReference type="AlphaFoldDB" id="A0A940YEM7"/>
<feature type="transmembrane region" description="Helical" evidence="2">
    <location>
        <begin position="18"/>
        <end position="36"/>
    </location>
</feature>
<dbReference type="EMBL" id="JAGQDD010000024">
    <property type="protein sequence ID" value="MBQ0933160.1"/>
    <property type="molecule type" value="Genomic_DNA"/>
</dbReference>
<keyword evidence="2" id="KW-1133">Transmembrane helix</keyword>
<dbReference type="Proteomes" id="UP000676246">
    <property type="component" value="Unassembled WGS sequence"/>
</dbReference>
<sequence length="92" mass="9511">MSAHSMKGRHHGQGMTEYIIIVALIAIASIGVYNLFGKTIRNQTAGLAAGLAGEDGHAKNAIKAARDAEEAAKSDANTPRGLSSFADSTGEK</sequence>
<accession>A0A940YEM7</accession>
<evidence type="ECO:0000313" key="4">
    <source>
        <dbReference type="Proteomes" id="UP000676246"/>
    </source>
</evidence>
<evidence type="ECO:0000256" key="2">
    <source>
        <dbReference type="SAM" id="Phobius"/>
    </source>
</evidence>
<feature type="compositionally biased region" description="Basic and acidic residues" evidence="1">
    <location>
        <begin position="62"/>
        <end position="73"/>
    </location>
</feature>
<evidence type="ECO:0000256" key="1">
    <source>
        <dbReference type="SAM" id="MobiDB-lite"/>
    </source>
</evidence>
<keyword evidence="2" id="KW-0472">Membrane</keyword>
<evidence type="ECO:0000313" key="3">
    <source>
        <dbReference type="EMBL" id="MBQ0933160.1"/>
    </source>
</evidence>